<comment type="function">
    <text evidence="9">Involved in coproporphyrin-dependent heme b biosynthesis. Catalyzes the insertion of ferrous iron into coproporphyrin III to form Fe-coproporphyrin III.</text>
</comment>
<dbReference type="CDD" id="cd00419">
    <property type="entry name" value="Ferrochelatase_C"/>
    <property type="match status" value="1"/>
</dbReference>
<dbReference type="AlphaFoldDB" id="A0A139PPZ1"/>
<proteinExistence type="inferred from homology"/>
<dbReference type="UniPathway" id="UPA00252"/>
<evidence type="ECO:0000313" key="10">
    <source>
        <dbReference type="EMBL" id="KXT92388.1"/>
    </source>
</evidence>
<dbReference type="EMBL" id="LQZP01000120">
    <property type="protein sequence ID" value="KXT92388.1"/>
    <property type="molecule type" value="Genomic_DNA"/>
</dbReference>
<evidence type="ECO:0000256" key="5">
    <source>
        <dbReference type="ARBA" id="ARBA00023133"/>
    </source>
</evidence>
<keyword evidence="7 9" id="KW-0627">Porphyrin biosynthesis</keyword>
<gene>
    <name evidence="10" type="ORF">SORDD21_00417</name>
</gene>
<dbReference type="Pfam" id="PF00762">
    <property type="entry name" value="Ferrochelatase"/>
    <property type="match status" value="1"/>
</dbReference>
<dbReference type="InterPro" id="IPR033644">
    <property type="entry name" value="Ferrochelatase_C"/>
</dbReference>
<name>A0A139PPZ1_STROR</name>
<evidence type="ECO:0000256" key="2">
    <source>
        <dbReference type="ARBA" id="ARBA00007718"/>
    </source>
</evidence>
<evidence type="ECO:0000256" key="6">
    <source>
        <dbReference type="ARBA" id="ARBA00023239"/>
    </source>
</evidence>
<organism evidence="10 11">
    <name type="scientific">Streptococcus oralis</name>
    <dbReference type="NCBI Taxonomy" id="1303"/>
    <lineage>
        <taxon>Bacteria</taxon>
        <taxon>Bacillati</taxon>
        <taxon>Bacillota</taxon>
        <taxon>Bacilli</taxon>
        <taxon>Lactobacillales</taxon>
        <taxon>Streptococcaceae</taxon>
        <taxon>Streptococcus</taxon>
    </lineage>
</organism>
<dbReference type="GO" id="GO:0046872">
    <property type="term" value="F:metal ion binding"/>
    <property type="evidence" value="ECO:0007669"/>
    <property type="project" value="UniProtKB-UniRule"/>
</dbReference>
<comment type="similarity">
    <text evidence="2 9">Belongs to the ferrochelatase family.</text>
</comment>
<dbReference type="InterPro" id="IPR001015">
    <property type="entry name" value="Ferrochelatase"/>
</dbReference>
<dbReference type="GO" id="GO:0004325">
    <property type="term" value="F:ferrochelatase activity"/>
    <property type="evidence" value="ECO:0007669"/>
    <property type="project" value="UniProtKB-UniRule"/>
</dbReference>
<evidence type="ECO:0000256" key="7">
    <source>
        <dbReference type="ARBA" id="ARBA00023244"/>
    </source>
</evidence>
<dbReference type="NCBIfam" id="TIGR00109">
    <property type="entry name" value="hemH"/>
    <property type="match status" value="1"/>
</dbReference>
<protein>
    <recommendedName>
        <fullName evidence="9">Ferrochelatase</fullName>
        <ecNumber evidence="9">4.99.1.9</ecNumber>
    </recommendedName>
</protein>
<accession>A0A139PPZ1</accession>
<dbReference type="PATRIC" id="fig|1303.81.peg.518"/>
<comment type="pathway">
    <text evidence="1 9">Porphyrin-containing compound metabolism; protoheme biosynthesis.</text>
</comment>
<evidence type="ECO:0000256" key="4">
    <source>
        <dbReference type="ARBA" id="ARBA00023004"/>
    </source>
</evidence>
<evidence type="ECO:0000256" key="1">
    <source>
        <dbReference type="ARBA" id="ARBA00004744"/>
    </source>
</evidence>
<reference evidence="10 11" key="1">
    <citation type="submission" date="2016-01" db="EMBL/GenBank/DDBJ databases">
        <title>Highly variable Streptococcus oralis are common among viridans streptococci isolated from primates.</title>
        <authorList>
            <person name="Denapaite D."/>
            <person name="Rieger M."/>
            <person name="Koendgen S."/>
            <person name="Brueckner R."/>
            <person name="Ochigava I."/>
            <person name="Kappeler P."/>
            <person name="Maetz-Rensing K."/>
            <person name="Leendertz F."/>
            <person name="Hakenbeck R."/>
        </authorList>
    </citation>
    <scope>NUCLEOTIDE SEQUENCE [LARGE SCALE GENOMIC DNA]</scope>
    <source>
        <strain evidence="10 11">DD21</strain>
    </source>
</reference>
<keyword evidence="6 9" id="KW-0456">Lyase</keyword>
<dbReference type="PROSITE" id="PS00534">
    <property type="entry name" value="FERROCHELATASE"/>
    <property type="match status" value="1"/>
</dbReference>
<keyword evidence="5 9" id="KW-0350">Heme biosynthesis</keyword>
<evidence type="ECO:0000256" key="9">
    <source>
        <dbReference type="RuleBase" id="RU000607"/>
    </source>
</evidence>
<comment type="catalytic activity">
    <reaction evidence="8">
        <text>Fe-coproporphyrin III + 2 H(+) = coproporphyrin III + Fe(2+)</text>
        <dbReference type="Rhea" id="RHEA:49572"/>
        <dbReference type="ChEBI" id="CHEBI:15378"/>
        <dbReference type="ChEBI" id="CHEBI:29033"/>
        <dbReference type="ChEBI" id="CHEBI:68438"/>
        <dbReference type="ChEBI" id="CHEBI:131725"/>
        <dbReference type="EC" id="4.99.1.9"/>
    </reaction>
    <physiologicalReaction direction="right-to-left" evidence="8">
        <dbReference type="Rhea" id="RHEA:49574"/>
    </physiologicalReaction>
</comment>
<dbReference type="FunFam" id="3.40.50.1400:FF:000007">
    <property type="entry name" value="Ferrochelatase"/>
    <property type="match status" value="1"/>
</dbReference>
<comment type="subcellular location">
    <subcellularLocation>
        <location evidence="9">Cytoplasm</location>
    </subcellularLocation>
</comment>
<dbReference type="Proteomes" id="UP000070053">
    <property type="component" value="Unassembled WGS sequence"/>
</dbReference>
<dbReference type="EC" id="4.99.1.9" evidence="9"/>
<evidence type="ECO:0000256" key="3">
    <source>
        <dbReference type="ARBA" id="ARBA00022723"/>
    </source>
</evidence>
<evidence type="ECO:0000313" key="11">
    <source>
        <dbReference type="Proteomes" id="UP000070053"/>
    </source>
</evidence>
<keyword evidence="9" id="KW-0963">Cytoplasm</keyword>
<dbReference type="PANTHER" id="PTHR11108">
    <property type="entry name" value="FERROCHELATASE"/>
    <property type="match status" value="1"/>
</dbReference>
<comment type="caution">
    <text evidence="10">The sequence shown here is derived from an EMBL/GenBank/DDBJ whole genome shotgun (WGS) entry which is preliminary data.</text>
</comment>
<dbReference type="SUPFAM" id="SSF53800">
    <property type="entry name" value="Chelatase"/>
    <property type="match status" value="1"/>
</dbReference>
<dbReference type="InterPro" id="IPR019772">
    <property type="entry name" value="Ferrochelatase_AS"/>
</dbReference>
<evidence type="ECO:0000256" key="8">
    <source>
        <dbReference type="ARBA" id="ARBA00024536"/>
    </source>
</evidence>
<dbReference type="GO" id="GO:0005737">
    <property type="term" value="C:cytoplasm"/>
    <property type="evidence" value="ECO:0007669"/>
    <property type="project" value="UniProtKB-SubCell"/>
</dbReference>
<dbReference type="GO" id="GO:0006783">
    <property type="term" value="P:heme biosynthetic process"/>
    <property type="evidence" value="ECO:0007669"/>
    <property type="project" value="UniProtKB-UniRule"/>
</dbReference>
<dbReference type="PANTHER" id="PTHR11108:SF1">
    <property type="entry name" value="FERROCHELATASE, MITOCHONDRIAL"/>
    <property type="match status" value="1"/>
</dbReference>
<dbReference type="Gene3D" id="3.40.50.1400">
    <property type="match status" value="1"/>
</dbReference>
<keyword evidence="3" id="KW-0479">Metal-binding</keyword>
<sequence>MEADSVEECICLILEPHYSFYSVMGYEKFLESQQIRFLVIKDWYQQQSLLNFWTDEISKILRNDVREESFKVIFSAHSVPIFALDFGDPYIDQIFDNSKLIAEQLGLTGDQYTNTWQSESDIGIPWIKPDVLEYLREQKQHPEHYIFVPISFISEHIEVLFDNDVECYELCQELGVNYHRPPMPNTDSRLIDALVDTVRDNEQKEFKEFLPEEETFDELAPSATTKDIMEETDDLQMPEFVKKLIEKKGRENVKMPYLIKKMLEKAGKLPKE</sequence>
<keyword evidence="4 9" id="KW-0408">Iron</keyword>